<keyword evidence="10" id="KW-0479">Metal-binding</keyword>
<comment type="subcellular location">
    <subcellularLocation>
        <location evidence="2">Cytoplasm</location>
    </subcellularLocation>
    <subcellularLocation>
        <location evidence="1">Mitochondrion</location>
    </subcellularLocation>
</comment>
<dbReference type="AlphaFoldDB" id="A0A5J5CUJ3"/>
<evidence type="ECO:0000256" key="9">
    <source>
        <dbReference type="ARBA" id="ARBA00022694"/>
    </source>
</evidence>
<dbReference type="Pfam" id="PF01715">
    <property type="entry name" value="IPPT"/>
    <property type="match status" value="2"/>
</dbReference>
<dbReference type="GO" id="GO:0008270">
    <property type="term" value="F:zinc ion binding"/>
    <property type="evidence" value="ECO:0007669"/>
    <property type="project" value="UniProtKB-KW"/>
</dbReference>
<dbReference type="Gene3D" id="1.10.20.140">
    <property type="match status" value="1"/>
</dbReference>
<keyword evidence="15" id="KW-0809">Transit peptide</keyword>
<dbReference type="EMBL" id="VOFY01000014">
    <property type="protein sequence ID" value="KAA8586138.1"/>
    <property type="molecule type" value="Genomic_DNA"/>
</dbReference>
<dbReference type="InterPro" id="IPR027417">
    <property type="entry name" value="P-loop_NTPase"/>
</dbReference>
<protein>
    <recommendedName>
        <fullName evidence="5">tRNA dimethylallyltransferase</fullName>
        <ecNumber evidence="4">2.5.1.75</ecNumber>
    </recommendedName>
    <alternativeName>
        <fullName evidence="17">Isopentenyl-diphosphate:tRNA isopentenyltransferase</fullName>
    </alternativeName>
</protein>
<name>A0A5J5CUJ3_9PERO</name>
<sequence>MAASAAGVQCAFRRAMVPSLVVILGATGTGKSKLAIELGRRLQGEIISADSMQVGRLLPREDAQRESVSLRGSAFSSNQLVLGKLGYANNISAQNISTTSSPGGEKPWPSYGTAAPAYLHNPRPCCYPPVGNSLGLFGRKQHCAELVHIQRHATPAQQLIPLLPLAHALNPHLNNLILFFVVLLHALQVYQGLDIITNKVTAEERAQCRHHMIGFVDPLVSSYTVVDFRNKALALISFPRNVLKQISTRCRHPVTSSLPASNIDDMHSRNRLPVVVGGTNYYIESLLWRVLLDTGENEEPGDGGDGAPNRKLELEKLGGAELHKRLAEVDPKMAAMLHPNDRRKIARSLQVHEETGVCHSRWLEEQREQEGGDGLGGPLRYPDPCIFWLHAEMDALDKRLDARVDQMLSAGLIEELRDFHVRYNQQKVQDDSQNYQQGIFQSIGFKEFHDYLTAPESSTQQEKDTLRDKGVEALKIATRRYARKQNKWVRNRFLKRECPRPTSCSMALFW</sequence>
<evidence type="ECO:0000256" key="5">
    <source>
        <dbReference type="ARBA" id="ARBA00017477"/>
    </source>
</evidence>
<dbReference type="PANTHER" id="PTHR11088:SF89">
    <property type="entry name" value="TRNA DIMETHYLALLYLTRANSFERASE"/>
    <property type="match status" value="1"/>
</dbReference>
<evidence type="ECO:0000256" key="19">
    <source>
        <dbReference type="ARBA" id="ARBA00057810"/>
    </source>
</evidence>
<accession>A0A5J5CUJ3</accession>
<feature type="non-terminal residue" evidence="20">
    <location>
        <position position="510"/>
    </location>
</feature>
<keyword evidence="11" id="KW-0547">Nucleotide-binding</keyword>
<dbReference type="PANTHER" id="PTHR11088">
    <property type="entry name" value="TRNA DIMETHYLALLYLTRANSFERASE"/>
    <property type="match status" value="1"/>
</dbReference>
<dbReference type="EC" id="2.5.1.75" evidence="4"/>
<keyword evidence="8" id="KW-0808">Transferase</keyword>
<evidence type="ECO:0000313" key="20">
    <source>
        <dbReference type="EMBL" id="KAA8586138.1"/>
    </source>
</evidence>
<evidence type="ECO:0000256" key="7">
    <source>
        <dbReference type="ARBA" id="ARBA00022553"/>
    </source>
</evidence>
<evidence type="ECO:0000256" key="16">
    <source>
        <dbReference type="ARBA" id="ARBA00023128"/>
    </source>
</evidence>
<comment type="catalytic activity">
    <reaction evidence="18">
        <text>adenosine(37) in tRNA + dimethylallyl diphosphate = N(6)-dimethylallyladenosine(37) in tRNA + diphosphate</text>
        <dbReference type="Rhea" id="RHEA:26482"/>
        <dbReference type="Rhea" id="RHEA-COMP:10162"/>
        <dbReference type="Rhea" id="RHEA-COMP:10375"/>
        <dbReference type="ChEBI" id="CHEBI:33019"/>
        <dbReference type="ChEBI" id="CHEBI:57623"/>
        <dbReference type="ChEBI" id="CHEBI:74411"/>
        <dbReference type="ChEBI" id="CHEBI:74415"/>
        <dbReference type="EC" id="2.5.1.75"/>
    </reaction>
</comment>
<dbReference type="InterPro" id="IPR039657">
    <property type="entry name" value="Dimethylallyltransferase"/>
</dbReference>
<dbReference type="GO" id="GO:0052381">
    <property type="term" value="F:tRNA dimethylallyltransferase activity"/>
    <property type="evidence" value="ECO:0007669"/>
    <property type="project" value="UniProtKB-EC"/>
</dbReference>
<evidence type="ECO:0000256" key="18">
    <source>
        <dbReference type="ARBA" id="ARBA00049563"/>
    </source>
</evidence>
<dbReference type="FunFam" id="1.10.20.140:FF:000002">
    <property type="entry name" value="tRNA dimethylallyltransferase, mitochondrial"/>
    <property type="match status" value="1"/>
</dbReference>
<keyword evidence="12" id="KW-0863">Zinc-finger</keyword>
<dbReference type="Gene3D" id="3.40.50.300">
    <property type="entry name" value="P-loop containing nucleotide triphosphate hydrolases"/>
    <property type="match status" value="2"/>
</dbReference>
<evidence type="ECO:0000256" key="1">
    <source>
        <dbReference type="ARBA" id="ARBA00004173"/>
    </source>
</evidence>
<gene>
    <name evidence="20" type="ORF">FQN60_007707</name>
</gene>
<evidence type="ECO:0000256" key="11">
    <source>
        <dbReference type="ARBA" id="ARBA00022741"/>
    </source>
</evidence>
<evidence type="ECO:0000313" key="21">
    <source>
        <dbReference type="Proteomes" id="UP000327493"/>
    </source>
</evidence>
<dbReference type="InterPro" id="IPR018022">
    <property type="entry name" value="IPT"/>
</dbReference>
<evidence type="ECO:0000256" key="14">
    <source>
        <dbReference type="ARBA" id="ARBA00022840"/>
    </source>
</evidence>
<evidence type="ECO:0000256" key="8">
    <source>
        <dbReference type="ARBA" id="ARBA00022679"/>
    </source>
</evidence>
<evidence type="ECO:0000256" key="17">
    <source>
        <dbReference type="ARBA" id="ARBA00030893"/>
    </source>
</evidence>
<comment type="function">
    <text evidence="19">Catalyzes the transfer of a dimethylallyl group onto the adenine at position 37 of both cytosolic and mitochondrial tRNAs, leading to the formation of N6-(dimethylallyl)adenosine (i6A37). Mediates modification of a limited subset of tRNAs: tRNA(Ser)(AGA), tRNA(Ser)(CGA), tRNA(Ser)(UGA), as well as partial modification of the selenocysteine tRNA(Ser)(UCA). TRIT1 is therefore required for selenoprotein expression.</text>
</comment>
<dbReference type="HAMAP" id="MF_00185">
    <property type="entry name" value="IPP_trans"/>
    <property type="match status" value="1"/>
</dbReference>
<comment type="caution">
    <text evidence="20">The sequence shown here is derived from an EMBL/GenBank/DDBJ whole genome shotgun (WGS) entry which is preliminary data.</text>
</comment>
<comment type="similarity">
    <text evidence="3">Belongs to the IPP transferase family.</text>
</comment>
<keyword evidence="14" id="KW-0067">ATP-binding</keyword>
<evidence type="ECO:0000256" key="2">
    <source>
        <dbReference type="ARBA" id="ARBA00004496"/>
    </source>
</evidence>
<dbReference type="Proteomes" id="UP000327493">
    <property type="component" value="Chromosome 14"/>
</dbReference>
<evidence type="ECO:0000256" key="12">
    <source>
        <dbReference type="ARBA" id="ARBA00022771"/>
    </source>
</evidence>
<evidence type="ECO:0000256" key="10">
    <source>
        <dbReference type="ARBA" id="ARBA00022723"/>
    </source>
</evidence>
<dbReference type="GO" id="GO:0005524">
    <property type="term" value="F:ATP binding"/>
    <property type="evidence" value="ECO:0007669"/>
    <property type="project" value="UniProtKB-KW"/>
</dbReference>
<proteinExistence type="inferred from homology"/>
<keyword evidence="21" id="KW-1185">Reference proteome</keyword>
<evidence type="ECO:0000256" key="6">
    <source>
        <dbReference type="ARBA" id="ARBA00022490"/>
    </source>
</evidence>
<organism evidence="20 21">
    <name type="scientific">Etheostoma spectabile</name>
    <name type="common">orangethroat darter</name>
    <dbReference type="NCBI Taxonomy" id="54343"/>
    <lineage>
        <taxon>Eukaryota</taxon>
        <taxon>Metazoa</taxon>
        <taxon>Chordata</taxon>
        <taxon>Craniata</taxon>
        <taxon>Vertebrata</taxon>
        <taxon>Euteleostomi</taxon>
        <taxon>Actinopterygii</taxon>
        <taxon>Neopterygii</taxon>
        <taxon>Teleostei</taxon>
        <taxon>Neoteleostei</taxon>
        <taxon>Acanthomorphata</taxon>
        <taxon>Eupercaria</taxon>
        <taxon>Perciformes</taxon>
        <taxon>Percoidei</taxon>
        <taxon>Percidae</taxon>
        <taxon>Etheostomatinae</taxon>
        <taxon>Etheostoma</taxon>
    </lineage>
</organism>
<keyword evidence="16" id="KW-0496">Mitochondrion</keyword>
<reference evidence="20 21" key="1">
    <citation type="submission" date="2019-08" db="EMBL/GenBank/DDBJ databases">
        <title>A chromosome-level genome assembly, high-density linkage maps, and genome scans reveal the genomic architecture of hybrid incompatibilities underlying speciation via character displacement in darters (Percidae: Etheostominae).</title>
        <authorList>
            <person name="Moran R.L."/>
            <person name="Catchen J.M."/>
            <person name="Fuller R.C."/>
        </authorList>
    </citation>
    <scope>NUCLEOTIDE SEQUENCE [LARGE SCALE GENOMIC DNA]</scope>
    <source>
        <strain evidence="20">EspeVRDwgs_2016</strain>
        <tissue evidence="20">Muscle</tissue>
    </source>
</reference>
<dbReference type="GO" id="GO:0006400">
    <property type="term" value="P:tRNA modification"/>
    <property type="evidence" value="ECO:0007669"/>
    <property type="project" value="TreeGrafter"/>
</dbReference>
<keyword evidence="7" id="KW-0597">Phosphoprotein</keyword>
<evidence type="ECO:0000256" key="4">
    <source>
        <dbReference type="ARBA" id="ARBA00012665"/>
    </source>
</evidence>
<evidence type="ECO:0000256" key="13">
    <source>
        <dbReference type="ARBA" id="ARBA00022833"/>
    </source>
</evidence>
<evidence type="ECO:0000256" key="3">
    <source>
        <dbReference type="ARBA" id="ARBA00005842"/>
    </source>
</evidence>
<keyword evidence="9" id="KW-0819">tRNA processing</keyword>
<dbReference type="GO" id="GO:0005739">
    <property type="term" value="C:mitochondrion"/>
    <property type="evidence" value="ECO:0007669"/>
    <property type="project" value="UniProtKB-SubCell"/>
</dbReference>
<evidence type="ECO:0000256" key="15">
    <source>
        <dbReference type="ARBA" id="ARBA00022946"/>
    </source>
</evidence>
<keyword evidence="6" id="KW-0963">Cytoplasm</keyword>
<keyword evidence="13" id="KW-0862">Zinc</keyword>